<organism evidence="8 9">
    <name type="scientific">Mycobacterium shinjukuense</name>
    <dbReference type="NCBI Taxonomy" id="398694"/>
    <lineage>
        <taxon>Bacteria</taxon>
        <taxon>Bacillati</taxon>
        <taxon>Actinomycetota</taxon>
        <taxon>Actinomycetes</taxon>
        <taxon>Mycobacteriales</taxon>
        <taxon>Mycobacteriaceae</taxon>
        <taxon>Mycobacterium</taxon>
    </lineage>
</organism>
<dbReference type="AlphaFoldDB" id="A0A7I7MQA5"/>
<dbReference type="Pfam" id="PF01850">
    <property type="entry name" value="PIN"/>
    <property type="match status" value="1"/>
</dbReference>
<dbReference type="Proteomes" id="UP000467236">
    <property type="component" value="Chromosome"/>
</dbReference>
<dbReference type="GO" id="GO:0046872">
    <property type="term" value="F:metal ion binding"/>
    <property type="evidence" value="ECO:0007669"/>
    <property type="project" value="UniProtKB-KW"/>
</dbReference>
<protein>
    <recommendedName>
        <fullName evidence="7">PIN domain-containing protein</fullName>
    </recommendedName>
</protein>
<evidence type="ECO:0000313" key="8">
    <source>
        <dbReference type="EMBL" id="BBX73957.1"/>
    </source>
</evidence>
<comment type="cofactor">
    <cofactor evidence="1">
        <name>Mg(2+)</name>
        <dbReference type="ChEBI" id="CHEBI:18420"/>
    </cofactor>
</comment>
<dbReference type="SUPFAM" id="SSF88723">
    <property type="entry name" value="PIN domain-like"/>
    <property type="match status" value="1"/>
</dbReference>
<evidence type="ECO:0000256" key="5">
    <source>
        <dbReference type="ARBA" id="ARBA00022801"/>
    </source>
</evidence>
<feature type="domain" description="PIN" evidence="7">
    <location>
        <begin position="4"/>
        <end position="87"/>
    </location>
</feature>
<evidence type="ECO:0000313" key="9">
    <source>
        <dbReference type="Proteomes" id="UP000467236"/>
    </source>
</evidence>
<evidence type="ECO:0000256" key="4">
    <source>
        <dbReference type="ARBA" id="ARBA00022723"/>
    </source>
</evidence>
<dbReference type="InterPro" id="IPR029060">
    <property type="entry name" value="PIN-like_dom_sf"/>
</dbReference>
<dbReference type="GO" id="GO:0004518">
    <property type="term" value="F:nuclease activity"/>
    <property type="evidence" value="ECO:0007669"/>
    <property type="project" value="UniProtKB-KW"/>
</dbReference>
<gene>
    <name evidence="8" type="ORF">MSHI_18630</name>
</gene>
<dbReference type="InterPro" id="IPR002716">
    <property type="entry name" value="PIN_dom"/>
</dbReference>
<evidence type="ECO:0000256" key="3">
    <source>
        <dbReference type="ARBA" id="ARBA00022722"/>
    </source>
</evidence>
<dbReference type="GO" id="GO:0016787">
    <property type="term" value="F:hydrolase activity"/>
    <property type="evidence" value="ECO:0007669"/>
    <property type="project" value="UniProtKB-KW"/>
</dbReference>
<keyword evidence="3" id="KW-0540">Nuclease</keyword>
<name>A0A7I7MQA5_9MYCO</name>
<keyword evidence="6" id="KW-0460">Magnesium</keyword>
<reference evidence="8 9" key="1">
    <citation type="journal article" date="2019" name="Emerg. Microbes Infect.">
        <title>Comprehensive subspecies identification of 175 nontuberculous mycobacteria species based on 7547 genomic profiles.</title>
        <authorList>
            <person name="Matsumoto Y."/>
            <person name="Kinjo T."/>
            <person name="Motooka D."/>
            <person name="Nabeya D."/>
            <person name="Jung N."/>
            <person name="Uechi K."/>
            <person name="Horii T."/>
            <person name="Iida T."/>
            <person name="Fujita J."/>
            <person name="Nakamura S."/>
        </authorList>
    </citation>
    <scope>NUCLEOTIDE SEQUENCE [LARGE SCALE GENOMIC DNA]</scope>
    <source>
        <strain evidence="8 9">JCM 14233</strain>
    </source>
</reference>
<sequence length="106" mass="11561">MVIATQTRAEVLTGVRRLGEGRRDQILAQLDGTPTIPVDENVIQRYAKLTADAKARGDALWHKIHTGDRWVAATALAINAPLLAMDAIYNSDPDLVLLDTAEASKR</sequence>
<evidence type="ECO:0000256" key="2">
    <source>
        <dbReference type="ARBA" id="ARBA00022649"/>
    </source>
</evidence>
<evidence type="ECO:0000256" key="1">
    <source>
        <dbReference type="ARBA" id="ARBA00001946"/>
    </source>
</evidence>
<proteinExistence type="predicted"/>
<keyword evidence="4" id="KW-0479">Metal-binding</keyword>
<dbReference type="Gene3D" id="3.40.50.1010">
    <property type="entry name" value="5'-nuclease"/>
    <property type="match status" value="1"/>
</dbReference>
<keyword evidence="5" id="KW-0378">Hydrolase</keyword>
<accession>A0A7I7MQA5</accession>
<evidence type="ECO:0000256" key="6">
    <source>
        <dbReference type="ARBA" id="ARBA00022842"/>
    </source>
</evidence>
<keyword evidence="2" id="KW-1277">Toxin-antitoxin system</keyword>
<evidence type="ECO:0000259" key="7">
    <source>
        <dbReference type="Pfam" id="PF01850"/>
    </source>
</evidence>
<dbReference type="KEGG" id="mshj:MSHI_18630"/>
<keyword evidence="9" id="KW-1185">Reference proteome</keyword>
<dbReference type="EMBL" id="AP022575">
    <property type="protein sequence ID" value="BBX73957.1"/>
    <property type="molecule type" value="Genomic_DNA"/>
</dbReference>